<evidence type="ECO:0000259" key="13">
    <source>
        <dbReference type="PROSITE" id="PS50113"/>
    </source>
</evidence>
<evidence type="ECO:0000256" key="10">
    <source>
        <dbReference type="ARBA" id="ARBA00022840"/>
    </source>
</evidence>
<keyword evidence="11" id="KW-0843">Virulence</keyword>
<dbReference type="PROSITE" id="PS50112">
    <property type="entry name" value="PAS"/>
    <property type="match status" value="1"/>
</dbReference>
<keyword evidence="15" id="KW-1185">Reference proteome</keyword>
<dbReference type="PANTHER" id="PTHR41523">
    <property type="entry name" value="TWO-COMPONENT SYSTEM SENSOR PROTEIN"/>
    <property type="match status" value="1"/>
</dbReference>
<dbReference type="InterPro" id="IPR036890">
    <property type="entry name" value="HATPase_C_sf"/>
</dbReference>
<evidence type="ECO:0000256" key="8">
    <source>
        <dbReference type="ARBA" id="ARBA00022741"/>
    </source>
</evidence>
<keyword evidence="8" id="KW-0547">Nucleotide-binding</keyword>
<evidence type="ECO:0000256" key="4">
    <source>
        <dbReference type="ARBA" id="ARBA00022630"/>
    </source>
</evidence>
<comment type="catalytic activity">
    <reaction evidence="1">
        <text>ATP + protein L-histidine = ADP + protein N-phospho-L-histidine.</text>
        <dbReference type="EC" id="2.7.13.3"/>
    </reaction>
</comment>
<dbReference type="InterPro" id="IPR035965">
    <property type="entry name" value="PAS-like_dom_sf"/>
</dbReference>
<proteinExistence type="predicted"/>
<dbReference type="InterPro" id="IPR011102">
    <property type="entry name" value="Sig_transdc_His_kinase_HWE"/>
</dbReference>
<evidence type="ECO:0000256" key="2">
    <source>
        <dbReference type="ARBA" id="ARBA00012438"/>
    </source>
</evidence>
<accession>A0A5C6UP85</accession>
<keyword evidence="6" id="KW-0808">Transferase</keyword>
<evidence type="ECO:0000256" key="5">
    <source>
        <dbReference type="ARBA" id="ARBA00022643"/>
    </source>
</evidence>
<keyword evidence="9" id="KW-0418">Kinase</keyword>
<dbReference type="Gene3D" id="3.30.450.20">
    <property type="entry name" value="PAS domain"/>
    <property type="match status" value="1"/>
</dbReference>
<gene>
    <name evidence="14" type="ORF">FSZ31_04980</name>
</gene>
<sequence>MPMIFTDEAPGHPIIFANDAFLAVTGYEREEVLAKSFQSLLATGVDAETMPIVEAAFGGECESDPEIHYKRKDGSEFWATMFISPVCEEDGTVVQQFVSLVDQTKHQQDNAQCKMLIDELNHRVKNTLATVQSIVTQALRRPAEPAAIRQAIESRLMALSRSHDLLTSGNWEGTGLHDLVDTALHPFEVVAGREERFTVDGDNVHLSPKTALSLAIAFHELATNAVKYGAFSNEAGTIRIDWTVAEERTGNRVLIRWLERDGPKVTLPVGKGFGSWALERGIAHELGGKVTLDYLTDGVACTIDIPIAADLTE</sequence>
<dbReference type="SUPFAM" id="SSF55785">
    <property type="entry name" value="PYP-like sensor domain (PAS domain)"/>
    <property type="match status" value="1"/>
</dbReference>
<dbReference type="EMBL" id="VOPY01000001">
    <property type="protein sequence ID" value="TXC74450.1"/>
    <property type="molecule type" value="Genomic_DNA"/>
</dbReference>
<protein>
    <recommendedName>
        <fullName evidence="2">histidine kinase</fullName>
        <ecNumber evidence="2">2.7.13.3</ecNumber>
    </recommendedName>
</protein>
<feature type="domain" description="PAC" evidence="13">
    <location>
        <begin position="63"/>
        <end position="115"/>
    </location>
</feature>
<dbReference type="Gene3D" id="3.30.565.10">
    <property type="entry name" value="Histidine kinase-like ATPase, C-terminal domain"/>
    <property type="match status" value="1"/>
</dbReference>
<keyword evidence="7" id="KW-0677">Repeat</keyword>
<dbReference type="OrthoDB" id="9760752at2"/>
<dbReference type="Pfam" id="PF07536">
    <property type="entry name" value="HWE_HK"/>
    <property type="match status" value="1"/>
</dbReference>
<dbReference type="EC" id="2.7.13.3" evidence="2"/>
<keyword evidence="10" id="KW-0067">ATP-binding</keyword>
<evidence type="ECO:0000256" key="11">
    <source>
        <dbReference type="ARBA" id="ARBA00023026"/>
    </source>
</evidence>
<dbReference type="CDD" id="cd00130">
    <property type="entry name" value="PAS"/>
    <property type="match status" value="1"/>
</dbReference>
<dbReference type="SUPFAM" id="SSF55874">
    <property type="entry name" value="ATPase domain of HSP90 chaperone/DNA topoisomerase II/histidine kinase"/>
    <property type="match status" value="1"/>
</dbReference>
<evidence type="ECO:0000256" key="7">
    <source>
        <dbReference type="ARBA" id="ARBA00022737"/>
    </source>
</evidence>
<evidence type="ECO:0000256" key="9">
    <source>
        <dbReference type="ARBA" id="ARBA00022777"/>
    </source>
</evidence>
<organism evidence="14 15">
    <name type="scientific">Flavisphingopyxis soli</name>
    <dbReference type="NCBI Taxonomy" id="2601267"/>
    <lineage>
        <taxon>Bacteria</taxon>
        <taxon>Pseudomonadati</taxon>
        <taxon>Pseudomonadota</taxon>
        <taxon>Alphaproteobacteria</taxon>
        <taxon>Sphingomonadales</taxon>
        <taxon>Sphingopyxidaceae</taxon>
        <taxon>Flavisphingopyxis</taxon>
    </lineage>
</organism>
<dbReference type="InterPro" id="IPR000014">
    <property type="entry name" value="PAS"/>
</dbReference>
<evidence type="ECO:0000313" key="14">
    <source>
        <dbReference type="EMBL" id="TXC74450.1"/>
    </source>
</evidence>
<dbReference type="AlphaFoldDB" id="A0A5C6UP85"/>
<keyword evidence="3" id="KW-0597">Phosphoprotein</keyword>
<dbReference type="PANTHER" id="PTHR41523:SF7">
    <property type="entry name" value="HISTIDINE KINASE"/>
    <property type="match status" value="1"/>
</dbReference>
<evidence type="ECO:0000256" key="6">
    <source>
        <dbReference type="ARBA" id="ARBA00022679"/>
    </source>
</evidence>
<dbReference type="SMART" id="SM00911">
    <property type="entry name" value="HWE_HK"/>
    <property type="match status" value="1"/>
</dbReference>
<name>A0A5C6UP85_9SPHN</name>
<dbReference type="GO" id="GO:0004673">
    <property type="term" value="F:protein histidine kinase activity"/>
    <property type="evidence" value="ECO:0007669"/>
    <property type="project" value="UniProtKB-EC"/>
</dbReference>
<evidence type="ECO:0000259" key="12">
    <source>
        <dbReference type="PROSITE" id="PS50112"/>
    </source>
</evidence>
<dbReference type="PROSITE" id="PS50113">
    <property type="entry name" value="PAC"/>
    <property type="match status" value="1"/>
</dbReference>
<feature type="domain" description="PAS" evidence="12">
    <location>
        <begin position="1"/>
        <end position="36"/>
    </location>
</feature>
<evidence type="ECO:0000256" key="3">
    <source>
        <dbReference type="ARBA" id="ARBA00022553"/>
    </source>
</evidence>
<dbReference type="GO" id="GO:0005524">
    <property type="term" value="F:ATP binding"/>
    <property type="evidence" value="ECO:0007669"/>
    <property type="project" value="UniProtKB-KW"/>
</dbReference>
<dbReference type="Pfam" id="PF13426">
    <property type="entry name" value="PAS_9"/>
    <property type="match status" value="1"/>
</dbReference>
<comment type="caution">
    <text evidence="14">The sequence shown here is derived from an EMBL/GenBank/DDBJ whole genome shotgun (WGS) entry which is preliminary data.</text>
</comment>
<evidence type="ECO:0000313" key="15">
    <source>
        <dbReference type="Proteomes" id="UP000321129"/>
    </source>
</evidence>
<keyword evidence="5" id="KW-0288">FMN</keyword>
<reference evidence="14 15" key="1">
    <citation type="submission" date="2019-08" db="EMBL/GenBank/DDBJ databases">
        <title>Sphingorhabdus soil sp. nov., isolated from arctic soil.</title>
        <authorList>
            <person name="Liu Y."/>
        </authorList>
    </citation>
    <scope>NUCLEOTIDE SEQUENCE [LARGE SCALE GENOMIC DNA]</scope>
    <source>
        <strain evidence="14 15">D-2Q-5-6</strain>
    </source>
</reference>
<keyword evidence="4" id="KW-0285">Flavoprotein</keyword>
<evidence type="ECO:0000256" key="1">
    <source>
        <dbReference type="ARBA" id="ARBA00000085"/>
    </source>
</evidence>
<dbReference type="InterPro" id="IPR000700">
    <property type="entry name" value="PAS-assoc_C"/>
</dbReference>
<dbReference type="NCBIfam" id="TIGR00229">
    <property type="entry name" value="sensory_box"/>
    <property type="match status" value="1"/>
</dbReference>
<dbReference type="Proteomes" id="UP000321129">
    <property type="component" value="Unassembled WGS sequence"/>
</dbReference>